<organism evidence="1 2">
    <name type="scientific">Streptomyces canarius</name>
    <dbReference type="NCBI Taxonomy" id="285453"/>
    <lineage>
        <taxon>Bacteria</taxon>
        <taxon>Bacillati</taxon>
        <taxon>Actinomycetota</taxon>
        <taxon>Actinomycetes</taxon>
        <taxon>Kitasatosporales</taxon>
        <taxon>Streptomycetaceae</taxon>
        <taxon>Streptomyces</taxon>
    </lineage>
</organism>
<gene>
    <name evidence="1" type="ORF">GCM10010345_12180</name>
</gene>
<evidence type="ECO:0008006" key="3">
    <source>
        <dbReference type="Google" id="ProtNLM"/>
    </source>
</evidence>
<dbReference type="Proteomes" id="UP000653644">
    <property type="component" value="Unassembled WGS sequence"/>
</dbReference>
<accession>A0ABQ3CKT4</accession>
<comment type="caution">
    <text evidence="1">The sequence shown here is derived from an EMBL/GenBank/DDBJ whole genome shotgun (WGS) entry which is preliminary data.</text>
</comment>
<evidence type="ECO:0000313" key="1">
    <source>
        <dbReference type="EMBL" id="GHA09279.1"/>
    </source>
</evidence>
<dbReference type="EMBL" id="BMVN01000003">
    <property type="protein sequence ID" value="GHA09279.1"/>
    <property type="molecule type" value="Genomic_DNA"/>
</dbReference>
<sequence>MLFFRQLCEAQGMRHPDDFLPKYREAAARLGLQSVDEPAPKTIEGWLYWGRKPQRVFRQVLAEMFGHSIDVLWSQVPEGAAPHVAPLASASPVFPADAGMDPNEMKRMGAMAVRRAKEFLLGADRERVGDDTLDLLDDEVQRLVAAYPREPLAVLWTDLLETHDQVFRLLEGGRVRPSQLRDLYAKGAILSFLVAKGFNDMQDPHQAMTMTRVAAACARDAEHPGLIALTDGLKSLIAYWANRPEDAQHYASRGAETAANLRGTVALWLLGLKARSAAVLGDEETVRLVNQQAAERREQVVPDDLDQLGGLFTYAWEKQLYYSVEAEALLGHGDAGLITQAEAAVTGFSDPSSPNWAFGDLAGAQCDLSLIRLHSGDPDGAAAAIRPVLDLPASHRNNGIVVSAMRVRGALMSSPAHNAVTVKDLRAEIEAFSTSRPALPRG</sequence>
<reference evidence="2" key="1">
    <citation type="journal article" date="2019" name="Int. J. Syst. Evol. Microbiol.">
        <title>The Global Catalogue of Microorganisms (GCM) 10K type strain sequencing project: providing services to taxonomists for standard genome sequencing and annotation.</title>
        <authorList>
            <consortium name="The Broad Institute Genomics Platform"/>
            <consortium name="The Broad Institute Genome Sequencing Center for Infectious Disease"/>
            <person name="Wu L."/>
            <person name="Ma J."/>
        </authorList>
    </citation>
    <scope>NUCLEOTIDE SEQUENCE [LARGE SCALE GENOMIC DNA]</scope>
    <source>
        <strain evidence="2">JCM 4733</strain>
    </source>
</reference>
<keyword evidence="2" id="KW-1185">Reference proteome</keyword>
<evidence type="ECO:0000313" key="2">
    <source>
        <dbReference type="Proteomes" id="UP000653644"/>
    </source>
</evidence>
<protein>
    <recommendedName>
        <fullName evidence="3">XRE family transcriptional regulator</fullName>
    </recommendedName>
</protein>
<name>A0ABQ3CKT4_9ACTN</name>
<proteinExistence type="predicted"/>